<dbReference type="Pfam" id="PF23622">
    <property type="entry name" value="LRR_At1g61320_AtMIF1"/>
    <property type="match status" value="1"/>
</dbReference>
<dbReference type="Proteomes" id="UP000823749">
    <property type="component" value="Chromosome 13"/>
</dbReference>
<protein>
    <recommendedName>
        <fullName evidence="2">F-box domain-containing protein</fullName>
    </recommendedName>
</protein>
<dbReference type="PANTHER" id="PTHR31900:SF32">
    <property type="entry name" value="F-BOX_RNI_FBD-LIKE DOMAIN PROTEIN"/>
    <property type="match status" value="1"/>
</dbReference>
<evidence type="ECO:0000256" key="1">
    <source>
        <dbReference type="SAM" id="MobiDB-lite"/>
    </source>
</evidence>
<dbReference type="PROSITE" id="PS50181">
    <property type="entry name" value="FBOX"/>
    <property type="match status" value="1"/>
</dbReference>
<dbReference type="InterPro" id="IPR001810">
    <property type="entry name" value="F-box_dom"/>
</dbReference>
<name>A0AAV6HUP5_9ERIC</name>
<dbReference type="InterPro" id="IPR050232">
    <property type="entry name" value="FBL13/AtMIF1-like"/>
</dbReference>
<accession>A0AAV6HUP5</accession>
<dbReference type="Pfam" id="PF08387">
    <property type="entry name" value="FBD"/>
    <property type="match status" value="1"/>
</dbReference>
<organism evidence="3 4">
    <name type="scientific">Rhododendron griersonianum</name>
    <dbReference type="NCBI Taxonomy" id="479676"/>
    <lineage>
        <taxon>Eukaryota</taxon>
        <taxon>Viridiplantae</taxon>
        <taxon>Streptophyta</taxon>
        <taxon>Embryophyta</taxon>
        <taxon>Tracheophyta</taxon>
        <taxon>Spermatophyta</taxon>
        <taxon>Magnoliopsida</taxon>
        <taxon>eudicotyledons</taxon>
        <taxon>Gunneridae</taxon>
        <taxon>Pentapetalae</taxon>
        <taxon>asterids</taxon>
        <taxon>Ericales</taxon>
        <taxon>Ericaceae</taxon>
        <taxon>Ericoideae</taxon>
        <taxon>Rhodoreae</taxon>
        <taxon>Rhododendron</taxon>
    </lineage>
</organism>
<keyword evidence="4" id="KW-1185">Reference proteome</keyword>
<feature type="domain" description="F-box" evidence="2">
    <location>
        <begin position="34"/>
        <end position="82"/>
    </location>
</feature>
<evidence type="ECO:0000259" key="2">
    <source>
        <dbReference type="PROSITE" id="PS50181"/>
    </source>
</evidence>
<feature type="region of interest" description="Disordered" evidence="1">
    <location>
        <begin position="1"/>
        <end position="27"/>
    </location>
</feature>
<proteinExistence type="predicted"/>
<dbReference type="EMBL" id="JACTNZ010000013">
    <property type="protein sequence ID" value="KAG5516752.1"/>
    <property type="molecule type" value="Genomic_DNA"/>
</dbReference>
<dbReference type="InterPro" id="IPR036047">
    <property type="entry name" value="F-box-like_dom_sf"/>
</dbReference>
<dbReference type="CDD" id="cd22160">
    <property type="entry name" value="F-box_AtFBL13-like"/>
    <property type="match status" value="1"/>
</dbReference>
<comment type="caution">
    <text evidence="3">The sequence shown here is derived from an EMBL/GenBank/DDBJ whole genome shotgun (WGS) entry which is preliminary data.</text>
</comment>
<dbReference type="PANTHER" id="PTHR31900">
    <property type="entry name" value="F-BOX/RNI SUPERFAMILY PROTEIN-RELATED"/>
    <property type="match status" value="1"/>
</dbReference>
<sequence length="467" mass="52947">MSSPSNSLKKRNRPVHFPDGRPRSGGGIRETAVVDPFTALPDSLLIHLLSFLPIGDAVKTQVLSKRWQFLWTYITSLVFHVLDPPHTGDDEFVAFVDKTLALCNCSKLKKLAIRFVYEPEYPSSYNRWTQFAIGKGVEEFQLVFEDSLGVLREGDSYLLPQLLYTNSSFKALELAQCNLKPQGVVCWNSLKKLSIGRVKLSEDVIQKILTGSRVLEILELYDVYGFNRLHVSNATPHLHSLEILGVSVHKMFRVGNVSSLVDAILSFNVMIYSYGPDDYDWYLTMLKELLQSLVHVKKITLGNWAIQVLCIMEGKGLCSPLLKCECLTLDTGITKALLPGIAHMLQSSPNLETLVVSVPLPSTISCEYFSDKDCNFDGKHYWTLRKKPFTCLMFRLQKVKFIGFGQHEVDYYLSFVQFILENARVLQKMVITARMEGNNWQKEFTQAAQKLLSFPRSSPHAVVLFSE</sequence>
<reference evidence="3 4" key="1">
    <citation type="submission" date="2020-08" db="EMBL/GenBank/DDBJ databases">
        <title>Plant Genome Project.</title>
        <authorList>
            <person name="Zhang R.-G."/>
        </authorList>
    </citation>
    <scope>NUCLEOTIDE SEQUENCE [LARGE SCALE GENOMIC DNA]</scope>
    <source>
        <strain evidence="3">WSP0</strain>
        <tissue evidence="3">Leaf</tissue>
    </source>
</reference>
<dbReference type="Gene3D" id="1.20.1280.50">
    <property type="match status" value="1"/>
</dbReference>
<dbReference type="Gene3D" id="3.80.10.10">
    <property type="entry name" value="Ribonuclease Inhibitor"/>
    <property type="match status" value="1"/>
</dbReference>
<evidence type="ECO:0000313" key="4">
    <source>
        <dbReference type="Proteomes" id="UP000823749"/>
    </source>
</evidence>
<dbReference type="InterPro" id="IPR032675">
    <property type="entry name" value="LRR_dom_sf"/>
</dbReference>
<dbReference type="SUPFAM" id="SSF81383">
    <property type="entry name" value="F-box domain"/>
    <property type="match status" value="1"/>
</dbReference>
<evidence type="ECO:0000313" key="3">
    <source>
        <dbReference type="EMBL" id="KAG5516752.1"/>
    </source>
</evidence>
<dbReference type="AlphaFoldDB" id="A0AAV6HUP5"/>
<dbReference type="InterPro" id="IPR053781">
    <property type="entry name" value="F-box_AtFBL13-like"/>
</dbReference>
<dbReference type="Pfam" id="PF00646">
    <property type="entry name" value="F-box"/>
    <property type="match status" value="1"/>
</dbReference>
<dbReference type="SMART" id="SM00579">
    <property type="entry name" value="FBD"/>
    <property type="match status" value="1"/>
</dbReference>
<dbReference type="InterPro" id="IPR055357">
    <property type="entry name" value="LRR_At1g61320_AtMIF1"/>
</dbReference>
<gene>
    <name evidence="3" type="ORF">RHGRI_037479</name>
</gene>
<dbReference type="SUPFAM" id="SSF52047">
    <property type="entry name" value="RNI-like"/>
    <property type="match status" value="1"/>
</dbReference>
<dbReference type="InterPro" id="IPR006566">
    <property type="entry name" value="FBD"/>
</dbReference>